<gene>
    <name evidence="9" type="ORF">SAMN05421630_101381</name>
</gene>
<dbReference type="EMBL" id="FMZE01000001">
    <property type="protein sequence ID" value="SDC08906.1"/>
    <property type="molecule type" value="Genomic_DNA"/>
</dbReference>
<dbReference type="Pfam" id="PF06271">
    <property type="entry name" value="RDD"/>
    <property type="match status" value="1"/>
</dbReference>
<evidence type="ECO:0000313" key="9">
    <source>
        <dbReference type="EMBL" id="SDC08906.1"/>
    </source>
</evidence>
<dbReference type="PANTHER" id="PTHR36115">
    <property type="entry name" value="PROLINE-RICH ANTIGEN HOMOLOG-RELATED"/>
    <property type="match status" value="1"/>
</dbReference>
<dbReference type="STRING" id="530584.SAMN05421630_101381"/>
<dbReference type="GO" id="GO:0005886">
    <property type="term" value="C:plasma membrane"/>
    <property type="evidence" value="ECO:0007669"/>
    <property type="project" value="UniProtKB-SubCell"/>
</dbReference>
<sequence>MSRGVAAIVDGLVVVVLLGMLYLAFAALGFLIDPTGFAFPVPGREALVLAWFVLAVLYLSVCWAGTARTVGDQLLGLRVLGARGFRLRWGQACVRALACVLFPWGLLWILAGRHRRSLQDLLLRTVVIYDWGPRLPRTSPATREAKDDGERKARPDGEGNEDEEEGEDS</sequence>
<accession>A0A1G6IT16</accession>
<feature type="region of interest" description="Disordered" evidence="6">
    <location>
        <begin position="136"/>
        <end position="169"/>
    </location>
</feature>
<organism evidence="9 10">
    <name type="scientific">Prauserella marina</name>
    <dbReference type="NCBI Taxonomy" id="530584"/>
    <lineage>
        <taxon>Bacteria</taxon>
        <taxon>Bacillati</taxon>
        <taxon>Actinomycetota</taxon>
        <taxon>Actinomycetes</taxon>
        <taxon>Pseudonocardiales</taxon>
        <taxon>Pseudonocardiaceae</taxon>
        <taxon>Prauserella</taxon>
    </lineage>
</organism>
<feature type="compositionally biased region" description="Acidic residues" evidence="6">
    <location>
        <begin position="158"/>
        <end position="169"/>
    </location>
</feature>
<keyword evidence="5 7" id="KW-0472">Membrane</keyword>
<protein>
    <submittedName>
        <fullName evidence="9">Uncharacterized membrane protein YckC, RDD family</fullName>
    </submittedName>
</protein>
<dbReference type="InterPro" id="IPR051791">
    <property type="entry name" value="Pra-immunoreactive"/>
</dbReference>
<evidence type="ECO:0000256" key="7">
    <source>
        <dbReference type="SAM" id="Phobius"/>
    </source>
</evidence>
<keyword evidence="4 7" id="KW-1133">Transmembrane helix</keyword>
<dbReference type="AlphaFoldDB" id="A0A1G6IT16"/>
<feature type="transmembrane region" description="Helical" evidence="7">
    <location>
        <begin position="48"/>
        <end position="71"/>
    </location>
</feature>
<evidence type="ECO:0000313" key="10">
    <source>
        <dbReference type="Proteomes" id="UP000199494"/>
    </source>
</evidence>
<keyword evidence="3 7" id="KW-0812">Transmembrane</keyword>
<evidence type="ECO:0000256" key="3">
    <source>
        <dbReference type="ARBA" id="ARBA00022692"/>
    </source>
</evidence>
<reference evidence="9 10" key="1">
    <citation type="submission" date="2016-10" db="EMBL/GenBank/DDBJ databases">
        <authorList>
            <person name="de Groot N.N."/>
        </authorList>
    </citation>
    <scope>NUCLEOTIDE SEQUENCE [LARGE SCALE GENOMIC DNA]</scope>
    <source>
        <strain evidence="9 10">CGMCC 4.5506</strain>
    </source>
</reference>
<dbReference type="Proteomes" id="UP000199494">
    <property type="component" value="Unassembled WGS sequence"/>
</dbReference>
<feature type="transmembrane region" description="Helical" evidence="7">
    <location>
        <begin position="12"/>
        <end position="32"/>
    </location>
</feature>
<evidence type="ECO:0000256" key="5">
    <source>
        <dbReference type="ARBA" id="ARBA00023136"/>
    </source>
</evidence>
<evidence type="ECO:0000256" key="2">
    <source>
        <dbReference type="ARBA" id="ARBA00022475"/>
    </source>
</evidence>
<proteinExistence type="predicted"/>
<comment type="subcellular location">
    <subcellularLocation>
        <location evidence="1">Cell membrane</location>
        <topology evidence="1">Multi-pass membrane protein</topology>
    </subcellularLocation>
</comment>
<dbReference type="RefSeq" id="WP_245865958.1">
    <property type="nucleotide sequence ID" value="NZ_CP016353.1"/>
</dbReference>
<keyword evidence="2" id="KW-1003">Cell membrane</keyword>
<keyword evidence="10" id="KW-1185">Reference proteome</keyword>
<feature type="transmembrane region" description="Helical" evidence="7">
    <location>
        <begin position="92"/>
        <end position="111"/>
    </location>
</feature>
<name>A0A1G6IT16_9PSEU</name>
<evidence type="ECO:0000259" key="8">
    <source>
        <dbReference type="Pfam" id="PF06271"/>
    </source>
</evidence>
<evidence type="ECO:0000256" key="4">
    <source>
        <dbReference type="ARBA" id="ARBA00022989"/>
    </source>
</evidence>
<feature type="domain" description="RDD" evidence="8">
    <location>
        <begin position="1"/>
        <end position="123"/>
    </location>
</feature>
<evidence type="ECO:0000256" key="6">
    <source>
        <dbReference type="SAM" id="MobiDB-lite"/>
    </source>
</evidence>
<dbReference type="InterPro" id="IPR010432">
    <property type="entry name" value="RDD"/>
</dbReference>
<evidence type="ECO:0000256" key="1">
    <source>
        <dbReference type="ARBA" id="ARBA00004651"/>
    </source>
</evidence>
<feature type="compositionally biased region" description="Basic and acidic residues" evidence="6">
    <location>
        <begin position="143"/>
        <end position="157"/>
    </location>
</feature>